<dbReference type="InterPro" id="IPR029060">
    <property type="entry name" value="PIN-like_dom_sf"/>
</dbReference>
<evidence type="ECO:0000256" key="5">
    <source>
        <dbReference type="ARBA" id="ARBA00022801"/>
    </source>
</evidence>
<sequence length="137" mass="14893">MIVFDTNVGSELMKAEPDESVVRWYDAQRSKGLCTTAVTVAEIRYGIELLPSGRRKALMAAVADEVFAEYADTILSFDASAAALYPQVVIGRRRSGLPIGQSDAQIAAICRAVDATLVTRNTKDFLETGVPLVNPWE</sequence>
<feature type="binding site" evidence="8">
    <location>
        <position position="5"/>
    </location>
    <ligand>
        <name>Mg(2+)</name>
        <dbReference type="ChEBI" id="CHEBI:18420"/>
    </ligand>
</feature>
<evidence type="ECO:0000256" key="4">
    <source>
        <dbReference type="ARBA" id="ARBA00022723"/>
    </source>
</evidence>
<dbReference type="Gene3D" id="3.40.50.1010">
    <property type="entry name" value="5'-nuclease"/>
    <property type="match status" value="1"/>
</dbReference>
<dbReference type="InterPro" id="IPR002716">
    <property type="entry name" value="PIN_dom"/>
</dbReference>
<comment type="cofactor">
    <cofactor evidence="1 8">
        <name>Mg(2+)</name>
        <dbReference type="ChEBI" id="CHEBI:18420"/>
    </cofactor>
</comment>
<dbReference type="OrthoDB" id="9815354at2"/>
<dbReference type="HAMAP" id="MF_00265">
    <property type="entry name" value="VapC_Nob1"/>
    <property type="match status" value="1"/>
</dbReference>
<keyword evidence="2 8" id="KW-1277">Toxin-antitoxin system</keyword>
<dbReference type="PANTHER" id="PTHR33653:SF1">
    <property type="entry name" value="RIBONUCLEASE VAPC2"/>
    <property type="match status" value="1"/>
</dbReference>
<evidence type="ECO:0000313" key="10">
    <source>
        <dbReference type="EMBL" id="TCC31199.1"/>
    </source>
</evidence>
<evidence type="ECO:0000256" key="2">
    <source>
        <dbReference type="ARBA" id="ARBA00022649"/>
    </source>
</evidence>
<keyword evidence="3 8" id="KW-0540">Nuclease</keyword>
<dbReference type="Pfam" id="PF01850">
    <property type="entry name" value="PIN"/>
    <property type="match status" value="1"/>
</dbReference>
<dbReference type="InterPro" id="IPR050556">
    <property type="entry name" value="Type_II_TA_system_RNase"/>
</dbReference>
<comment type="caution">
    <text evidence="10">The sequence shown here is derived from an EMBL/GenBank/DDBJ whole genome shotgun (WGS) entry which is preliminary data.</text>
</comment>
<keyword evidence="5 8" id="KW-0378">Hydrolase</keyword>
<comment type="similarity">
    <text evidence="7 8">Belongs to the PINc/VapC protein family.</text>
</comment>
<dbReference type="GO" id="GO:0000287">
    <property type="term" value="F:magnesium ion binding"/>
    <property type="evidence" value="ECO:0007669"/>
    <property type="project" value="UniProtKB-UniRule"/>
</dbReference>
<dbReference type="GO" id="GO:0090729">
    <property type="term" value="F:toxin activity"/>
    <property type="evidence" value="ECO:0007669"/>
    <property type="project" value="UniProtKB-KW"/>
</dbReference>
<dbReference type="EMBL" id="SJKA01000007">
    <property type="protein sequence ID" value="TCC31199.1"/>
    <property type="molecule type" value="Genomic_DNA"/>
</dbReference>
<dbReference type="Proteomes" id="UP000292695">
    <property type="component" value="Unassembled WGS sequence"/>
</dbReference>
<dbReference type="SUPFAM" id="SSF88723">
    <property type="entry name" value="PIN domain-like"/>
    <property type="match status" value="1"/>
</dbReference>
<evidence type="ECO:0000256" key="1">
    <source>
        <dbReference type="ARBA" id="ARBA00001946"/>
    </source>
</evidence>
<feature type="domain" description="PIN" evidence="9">
    <location>
        <begin position="2"/>
        <end position="126"/>
    </location>
</feature>
<evidence type="ECO:0000256" key="3">
    <source>
        <dbReference type="ARBA" id="ARBA00022722"/>
    </source>
</evidence>
<comment type="function">
    <text evidence="8">Toxic component of a toxin-antitoxin (TA) system. An RNase.</text>
</comment>
<evidence type="ECO:0000259" key="9">
    <source>
        <dbReference type="Pfam" id="PF01850"/>
    </source>
</evidence>
<dbReference type="GO" id="GO:0016787">
    <property type="term" value="F:hydrolase activity"/>
    <property type="evidence" value="ECO:0007669"/>
    <property type="project" value="UniProtKB-KW"/>
</dbReference>
<dbReference type="RefSeq" id="WP_131291213.1">
    <property type="nucleotide sequence ID" value="NZ_SJKA01000007.1"/>
</dbReference>
<keyword evidence="6 8" id="KW-0460">Magnesium</keyword>
<feature type="binding site" evidence="8">
    <location>
        <position position="103"/>
    </location>
    <ligand>
        <name>Mg(2+)</name>
        <dbReference type="ChEBI" id="CHEBI:18420"/>
    </ligand>
</feature>
<reference evidence="10 11" key="1">
    <citation type="submission" date="2019-02" db="EMBL/GenBank/DDBJ databases">
        <title>Kribbella capetownensis sp. nov. and Kribbella speibonae sp. nov., isolated from soil.</title>
        <authorList>
            <person name="Curtis S.M."/>
            <person name="Norton I."/>
            <person name="Everest G.J."/>
            <person name="Meyers P.R."/>
        </authorList>
    </citation>
    <scope>NUCLEOTIDE SEQUENCE [LARGE SCALE GENOMIC DNA]</scope>
    <source>
        <strain evidence="10 11">DSM 27082</strain>
    </source>
</reference>
<dbReference type="EC" id="3.1.-.-" evidence="8"/>
<organism evidence="10 11">
    <name type="scientific">Kribbella sindirgiensis</name>
    <dbReference type="NCBI Taxonomy" id="1124744"/>
    <lineage>
        <taxon>Bacteria</taxon>
        <taxon>Bacillati</taxon>
        <taxon>Actinomycetota</taxon>
        <taxon>Actinomycetes</taxon>
        <taxon>Propionibacteriales</taxon>
        <taxon>Kribbellaceae</taxon>
        <taxon>Kribbella</taxon>
    </lineage>
</organism>
<keyword evidence="4 8" id="KW-0479">Metal-binding</keyword>
<evidence type="ECO:0000256" key="6">
    <source>
        <dbReference type="ARBA" id="ARBA00022842"/>
    </source>
</evidence>
<accession>A0A4R0IFC1</accession>
<keyword evidence="11" id="KW-1185">Reference proteome</keyword>
<dbReference type="PANTHER" id="PTHR33653">
    <property type="entry name" value="RIBONUCLEASE VAPC2"/>
    <property type="match status" value="1"/>
</dbReference>
<dbReference type="InterPro" id="IPR022907">
    <property type="entry name" value="VapC_family"/>
</dbReference>
<proteinExistence type="inferred from homology"/>
<gene>
    <name evidence="8" type="primary">vapC</name>
    <name evidence="10" type="ORF">E0H50_21140</name>
</gene>
<dbReference type="CDD" id="cd18731">
    <property type="entry name" value="PIN_NgFitB-like"/>
    <property type="match status" value="1"/>
</dbReference>
<evidence type="ECO:0000256" key="8">
    <source>
        <dbReference type="HAMAP-Rule" id="MF_00265"/>
    </source>
</evidence>
<evidence type="ECO:0000256" key="7">
    <source>
        <dbReference type="ARBA" id="ARBA00038093"/>
    </source>
</evidence>
<evidence type="ECO:0000313" key="11">
    <source>
        <dbReference type="Proteomes" id="UP000292695"/>
    </source>
</evidence>
<dbReference type="AlphaFoldDB" id="A0A4R0IFC1"/>
<dbReference type="GO" id="GO:0004540">
    <property type="term" value="F:RNA nuclease activity"/>
    <property type="evidence" value="ECO:0007669"/>
    <property type="project" value="InterPro"/>
</dbReference>
<keyword evidence="8" id="KW-0800">Toxin</keyword>
<name>A0A4R0IFC1_9ACTN</name>
<protein>
    <recommendedName>
        <fullName evidence="8">Ribonuclease VapC</fullName>
        <shortName evidence="8">RNase VapC</shortName>
        <ecNumber evidence="8">3.1.-.-</ecNumber>
    </recommendedName>
    <alternativeName>
        <fullName evidence="8">Toxin VapC</fullName>
    </alternativeName>
</protein>